<protein>
    <submittedName>
        <fullName evidence="1">Uncharacterized protein</fullName>
    </submittedName>
</protein>
<dbReference type="EMBL" id="LUGG01000002">
    <property type="protein sequence ID" value="OBZ77433.1"/>
    <property type="molecule type" value="Genomic_DNA"/>
</dbReference>
<keyword evidence="2" id="KW-1185">Reference proteome</keyword>
<organism evidence="1 2">
    <name type="scientific">Grifola frondosa</name>
    <name type="common">Maitake</name>
    <name type="synonym">Polyporus frondosus</name>
    <dbReference type="NCBI Taxonomy" id="5627"/>
    <lineage>
        <taxon>Eukaryota</taxon>
        <taxon>Fungi</taxon>
        <taxon>Dikarya</taxon>
        <taxon>Basidiomycota</taxon>
        <taxon>Agaricomycotina</taxon>
        <taxon>Agaricomycetes</taxon>
        <taxon>Polyporales</taxon>
        <taxon>Grifolaceae</taxon>
        <taxon>Grifola</taxon>
    </lineage>
</organism>
<dbReference type="AlphaFoldDB" id="A0A1C7MKP7"/>
<accession>A0A1C7MKP7</accession>
<sequence>MYGPYDNSNWQTHGGQEPFWNNADYHQHGAPFWSDQEGGLRAVDQHAAVSSPPTHIIPPQASPIAFPVDTMDINLFPWNVKTLPVDIQLSLKRLFGDQSLDPQQVPCNVWEYLRRLSEQGIAWHSHVAPHLILHDEPYPSPTASYTSSRVADDAEDVGDGNAKCLWHGGCGVPIAVTSASGINKHLQDYHFRDPQSGVVHWRKDDRGHCLWKGCTLLREMYFDSYGKHIATKHLRTTGVSCPNMPWLNSLTGCGTRFSNLDLIFLCCSVALAQGSHKVSSKLLVMAFAIPLVIPN</sequence>
<gene>
    <name evidence="1" type="ORF">A0H81_02350</name>
</gene>
<dbReference type="Proteomes" id="UP000092993">
    <property type="component" value="Unassembled WGS sequence"/>
</dbReference>
<evidence type="ECO:0000313" key="2">
    <source>
        <dbReference type="Proteomes" id="UP000092993"/>
    </source>
</evidence>
<name>A0A1C7MKP7_GRIFR</name>
<comment type="caution">
    <text evidence="1">The sequence shown here is derived from an EMBL/GenBank/DDBJ whole genome shotgun (WGS) entry which is preliminary data.</text>
</comment>
<dbReference type="OrthoDB" id="2782214at2759"/>
<evidence type="ECO:0000313" key="1">
    <source>
        <dbReference type="EMBL" id="OBZ77433.1"/>
    </source>
</evidence>
<reference evidence="1 2" key="1">
    <citation type="submission" date="2016-03" db="EMBL/GenBank/DDBJ databases">
        <title>Whole genome sequencing of Grifola frondosa 9006-11.</title>
        <authorList>
            <person name="Min B."/>
            <person name="Park H."/>
            <person name="Kim J.-G."/>
            <person name="Cho H."/>
            <person name="Oh Y.-L."/>
            <person name="Kong W.-S."/>
            <person name="Choi I.-G."/>
        </authorList>
    </citation>
    <scope>NUCLEOTIDE SEQUENCE [LARGE SCALE GENOMIC DNA]</scope>
    <source>
        <strain evidence="1 2">9006-11</strain>
    </source>
</reference>
<proteinExistence type="predicted"/>